<name>A0A8S5VE87_9CAUD</name>
<proteinExistence type="predicted"/>
<reference evidence="1" key="1">
    <citation type="journal article" date="2021" name="Proc. Natl. Acad. Sci. U.S.A.">
        <title>A Catalog of Tens of Thousands of Viruses from Human Metagenomes Reveals Hidden Associations with Chronic Diseases.</title>
        <authorList>
            <person name="Tisza M.J."/>
            <person name="Buck C.B."/>
        </authorList>
    </citation>
    <scope>NUCLEOTIDE SEQUENCE</scope>
    <source>
        <strain evidence="1">CtClL93</strain>
    </source>
</reference>
<evidence type="ECO:0000313" key="1">
    <source>
        <dbReference type="EMBL" id="DAG04931.1"/>
    </source>
</evidence>
<protein>
    <submittedName>
        <fullName evidence="1">Colicin E9</fullName>
    </submittedName>
</protein>
<dbReference type="EMBL" id="BK016246">
    <property type="protein sequence ID" value="DAG04931.1"/>
    <property type="molecule type" value="Genomic_DNA"/>
</dbReference>
<organism evidence="1">
    <name type="scientific">Siphoviridae sp. ctClL93</name>
    <dbReference type="NCBI Taxonomy" id="2825381"/>
    <lineage>
        <taxon>Viruses</taxon>
        <taxon>Duplodnaviria</taxon>
        <taxon>Heunggongvirae</taxon>
        <taxon>Uroviricota</taxon>
        <taxon>Caudoviricetes</taxon>
    </lineage>
</organism>
<dbReference type="PANTHER" id="PTHR37612:SF20">
    <property type="entry name" value="PER-HEXAMER REPEAT PROTEIN 5-RELATED"/>
    <property type="match status" value="1"/>
</dbReference>
<accession>A0A8S5VE87</accession>
<dbReference type="PANTHER" id="PTHR37612">
    <property type="entry name" value="FIBROIN HEAVY CHAIN FIB-H LIKE PROTEIN"/>
    <property type="match status" value="1"/>
</dbReference>
<dbReference type="InterPro" id="IPR052258">
    <property type="entry name" value="Diverse_Func_Domain-Protein"/>
</dbReference>
<sequence length="231" mass="24661">MEVLTREAFLHTDFCNDGSGSGSGYGYGDGSGYGYGDGSGSGSGYGDGDGSGYGDGSGSGYGSGSGDGLKSLNGQPVDMIDGVPTILTRIIGNVAKGFIVGPDFLLAPTFVCKQGNTFAHGETLHKAREALLEKLFDDMPTEERIEAFCAEFKSGVKRPAMDFFSWHHRLTGSCEQGRREFARQHDVDIDSDTLTPEEFFALTRDSYGGSIIKQAEKEFALRNGEIAEAEE</sequence>